<proteinExistence type="predicted"/>
<feature type="compositionally biased region" description="Low complexity" evidence="1">
    <location>
        <begin position="194"/>
        <end position="213"/>
    </location>
</feature>
<feature type="region of interest" description="Disordered" evidence="1">
    <location>
        <begin position="348"/>
        <end position="376"/>
    </location>
</feature>
<dbReference type="Pfam" id="PF06221">
    <property type="entry name" value="zf-C2HC5"/>
    <property type="match status" value="1"/>
</dbReference>
<feature type="compositionally biased region" description="Low complexity" evidence="1">
    <location>
        <begin position="348"/>
        <end position="367"/>
    </location>
</feature>
<dbReference type="PANTHER" id="PTHR12963">
    <property type="entry name" value="THYROID RECEPTOR INTERACTING PROTEIN RELATED"/>
    <property type="match status" value="1"/>
</dbReference>
<evidence type="ECO:0000256" key="1">
    <source>
        <dbReference type="SAM" id="MobiDB-lite"/>
    </source>
</evidence>
<dbReference type="GO" id="GO:0005634">
    <property type="term" value="C:nucleus"/>
    <property type="evidence" value="ECO:0007669"/>
    <property type="project" value="InterPro"/>
</dbReference>
<dbReference type="PANTHER" id="PTHR12963:SF4">
    <property type="entry name" value="ACTIVATING SIGNAL COINTEGRATOR 1"/>
    <property type="match status" value="1"/>
</dbReference>
<evidence type="ECO:0000259" key="2">
    <source>
        <dbReference type="Pfam" id="PF06221"/>
    </source>
</evidence>
<feature type="region of interest" description="Disordered" evidence="1">
    <location>
        <begin position="60"/>
        <end position="222"/>
    </location>
</feature>
<accession>A0AAV9JZ01</accession>
<sequence length="565" mass="61215">MALEQWALPRLQQLLPIDDGSLREIIQYAETLAKDAAADHLKNLLGDDAKALEFISSFNQRRQNAPPSRASHAQPASHERPLASAGVPRPSARGGRGGKKKANIHALPARQVEGYGDKSGAYLKRDEQDYVPKAARERQTHKEQVADNLALQERQPDATQMPLITDDASATNMPITSKPPPSAAGTLISDSLAPRKAPSARSSRTSSPAPKTKVNISGGTAMHGASTTLSDLDGAIKSLEVQTNPSLSLTAAENEKRKCNCMATRHPLLDIAPNCLNCGKVICVKQGLGPCTFCDTPLLSAEEIGKVLRVLKDERGEEKMKTNNATHKKADVVIGKPRAFTGRDFLAQASSSGRSSPLSSAPATPAGSDDEGASNAKAHRDRLLNFQANNARRTQVHDEAADYDIPTSGTNMWASPVERAHQLKRQQKALREIEWASRPEYEKRRVVASIDLKGGKVVRRMADVEKPDFSAGDEPETAEDYQAPVPDGKRSGGEGAFSNNPLAAGLIRPKAREEKGKEVAREKPNTWRRVQMDEDDNEAWILDGGVYGGQIPQDRVLGEEEHAFG</sequence>
<feature type="compositionally biased region" description="Basic and acidic residues" evidence="1">
    <location>
        <begin position="510"/>
        <end position="525"/>
    </location>
</feature>
<dbReference type="AlphaFoldDB" id="A0AAV9JZ01"/>
<evidence type="ECO:0000313" key="3">
    <source>
        <dbReference type="EMBL" id="KAK4550884.1"/>
    </source>
</evidence>
<protein>
    <recommendedName>
        <fullName evidence="2">TRIP4/RQT4 C2HC5-type zinc finger domain-containing protein</fullName>
    </recommendedName>
</protein>
<name>A0AAV9JZ01_9PEZI</name>
<feature type="region of interest" description="Disordered" evidence="1">
    <location>
        <begin position="467"/>
        <end position="525"/>
    </location>
</feature>
<dbReference type="GO" id="GO:0045893">
    <property type="term" value="P:positive regulation of DNA-templated transcription"/>
    <property type="evidence" value="ECO:0007669"/>
    <property type="project" value="TreeGrafter"/>
</dbReference>
<reference evidence="3 4" key="1">
    <citation type="submission" date="2021-11" db="EMBL/GenBank/DDBJ databases">
        <title>Black yeast isolated from Biological Soil Crust.</title>
        <authorList>
            <person name="Kurbessoian T."/>
        </authorList>
    </citation>
    <scope>NUCLEOTIDE SEQUENCE [LARGE SCALE GENOMIC DNA]</scope>
    <source>
        <strain evidence="3 4">CCFEE 5522</strain>
    </source>
</reference>
<evidence type="ECO:0000313" key="4">
    <source>
        <dbReference type="Proteomes" id="UP001324427"/>
    </source>
</evidence>
<dbReference type="InterPro" id="IPR039128">
    <property type="entry name" value="TRIP4-like"/>
</dbReference>
<organism evidence="3 4">
    <name type="scientific">Oleoguttula mirabilis</name>
    <dbReference type="NCBI Taxonomy" id="1507867"/>
    <lineage>
        <taxon>Eukaryota</taxon>
        <taxon>Fungi</taxon>
        <taxon>Dikarya</taxon>
        <taxon>Ascomycota</taxon>
        <taxon>Pezizomycotina</taxon>
        <taxon>Dothideomycetes</taxon>
        <taxon>Dothideomycetidae</taxon>
        <taxon>Mycosphaerellales</taxon>
        <taxon>Teratosphaeriaceae</taxon>
        <taxon>Oleoguttula</taxon>
    </lineage>
</organism>
<dbReference type="GO" id="GO:0180022">
    <property type="term" value="C:RQC-trigger complex"/>
    <property type="evidence" value="ECO:0007669"/>
    <property type="project" value="InterPro"/>
</dbReference>
<dbReference type="GO" id="GO:0008270">
    <property type="term" value="F:zinc ion binding"/>
    <property type="evidence" value="ECO:0007669"/>
    <property type="project" value="InterPro"/>
</dbReference>
<feature type="compositionally biased region" description="Basic and acidic residues" evidence="1">
    <location>
        <begin position="123"/>
        <end position="145"/>
    </location>
</feature>
<gene>
    <name evidence="3" type="ORF">LTR36_000464</name>
</gene>
<dbReference type="GO" id="GO:0072344">
    <property type="term" value="P:rescue of stalled ribosome"/>
    <property type="evidence" value="ECO:0007669"/>
    <property type="project" value="InterPro"/>
</dbReference>
<feature type="domain" description="TRIP4/RQT4 C2HC5-type zinc finger" evidence="2">
    <location>
        <begin position="256"/>
        <end position="306"/>
    </location>
</feature>
<dbReference type="EMBL" id="JAVFHQ010000001">
    <property type="protein sequence ID" value="KAK4550884.1"/>
    <property type="molecule type" value="Genomic_DNA"/>
</dbReference>
<dbReference type="InterPro" id="IPR009349">
    <property type="entry name" value="TRIP4/RQT4_C2HC5_Znf"/>
</dbReference>
<dbReference type="Proteomes" id="UP001324427">
    <property type="component" value="Unassembled WGS sequence"/>
</dbReference>
<comment type="caution">
    <text evidence="3">The sequence shown here is derived from an EMBL/GenBank/DDBJ whole genome shotgun (WGS) entry which is preliminary data.</text>
</comment>
<keyword evidence="4" id="KW-1185">Reference proteome</keyword>